<protein>
    <recommendedName>
        <fullName evidence="5">Glucuronosyltransferase</fullName>
    </recommendedName>
</protein>
<keyword evidence="1" id="KW-0808">Transferase</keyword>
<dbReference type="Pfam" id="PF00201">
    <property type="entry name" value="UDPGT"/>
    <property type="match status" value="1"/>
</dbReference>
<dbReference type="AlphaFoldDB" id="A0AAV8VA27"/>
<dbReference type="EMBL" id="JANEYG010000237">
    <property type="protein sequence ID" value="KAJ8910881.1"/>
    <property type="molecule type" value="Genomic_DNA"/>
</dbReference>
<dbReference type="Proteomes" id="UP001159042">
    <property type="component" value="Unassembled WGS sequence"/>
</dbReference>
<keyword evidence="2" id="KW-0472">Membrane</keyword>
<reference evidence="3 4" key="1">
    <citation type="journal article" date="2023" name="Insect Mol. Biol.">
        <title>Genome sequencing provides insights into the evolution of gene families encoding plant cell wall-degrading enzymes in longhorned beetles.</title>
        <authorList>
            <person name="Shin N.R."/>
            <person name="Okamura Y."/>
            <person name="Kirsch R."/>
            <person name="Pauchet Y."/>
        </authorList>
    </citation>
    <scope>NUCLEOTIDE SEQUENCE [LARGE SCALE GENOMIC DNA]</scope>
    <source>
        <strain evidence="3">EAD_L_NR</strain>
    </source>
</reference>
<dbReference type="SUPFAM" id="SSF53756">
    <property type="entry name" value="UDP-Glycosyltransferase/glycogen phosphorylase"/>
    <property type="match status" value="1"/>
</dbReference>
<keyword evidence="4" id="KW-1185">Reference proteome</keyword>
<keyword evidence="2" id="KW-0812">Transmembrane</keyword>
<evidence type="ECO:0000313" key="4">
    <source>
        <dbReference type="Proteomes" id="UP001159042"/>
    </source>
</evidence>
<sequence length="113" mass="13257">MNNKYLVGTGNYWKTRQYKDSITELARLMQDQPMSGLETAVWWTEHVIRNQGAKHLRNPSADLPLYEYYLLDAIAFLVVVAIITLFIFGTVLKYLIRVVRLFSELEVFKKKLE</sequence>
<dbReference type="GO" id="GO:0008194">
    <property type="term" value="F:UDP-glycosyltransferase activity"/>
    <property type="evidence" value="ECO:0007669"/>
    <property type="project" value="InterPro"/>
</dbReference>
<evidence type="ECO:0008006" key="5">
    <source>
        <dbReference type="Google" id="ProtNLM"/>
    </source>
</evidence>
<accession>A0AAV8VA27</accession>
<feature type="transmembrane region" description="Helical" evidence="2">
    <location>
        <begin position="73"/>
        <end position="96"/>
    </location>
</feature>
<proteinExistence type="predicted"/>
<evidence type="ECO:0000256" key="1">
    <source>
        <dbReference type="ARBA" id="ARBA00022679"/>
    </source>
</evidence>
<keyword evidence="2" id="KW-1133">Transmembrane helix</keyword>
<name>A0AAV8VA27_9CUCU</name>
<gene>
    <name evidence="3" type="ORF">NQ315_000512</name>
</gene>
<comment type="caution">
    <text evidence="3">The sequence shown here is derived from an EMBL/GenBank/DDBJ whole genome shotgun (WGS) entry which is preliminary data.</text>
</comment>
<evidence type="ECO:0000256" key="2">
    <source>
        <dbReference type="SAM" id="Phobius"/>
    </source>
</evidence>
<dbReference type="InterPro" id="IPR002213">
    <property type="entry name" value="UDP_glucos_trans"/>
</dbReference>
<evidence type="ECO:0000313" key="3">
    <source>
        <dbReference type="EMBL" id="KAJ8910881.1"/>
    </source>
</evidence>
<organism evidence="3 4">
    <name type="scientific">Exocentrus adspersus</name>
    <dbReference type="NCBI Taxonomy" id="1586481"/>
    <lineage>
        <taxon>Eukaryota</taxon>
        <taxon>Metazoa</taxon>
        <taxon>Ecdysozoa</taxon>
        <taxon>Arthropoda</taxon>
        <taxon>Hexapoda</taxon>
        <taxon>Insecta</taxon>
        <taxon>Pterygota</taxon>
        <taxon>Neoptera</taxon>
        <taxon>Endopterygota</taxon>
        <taxon>Coleoptera</taxon>
        <taxon>Polyphaga</taxon>
        <taxon>Cucujiformia</taxon>
        <taxon>Chrysomeloidea</taxon>
        <taxon>Cerambycidae</taxon>
        <taxon>Lamiinae</taxon>
        <taxon>Acanthocinini</taxon>
        <taxon>Exocentrus</taxon>
    </lineage>
</organism>